<evidence type="ECO:0000313" key="5">
    <source>
        <dbReference type="EMBL" id="CAA2102768.1"/>
    </source>
</evidence>
<organism evidence="5">
    <name type="scientific">Methylobacterium bullatum</name>
    <dbReference type="NCBI Taxonomy" id="570505"/>
    <lineage>
        <taxon>Bacteria</taxon>
        <taxon>Pseudomonadati</taxon>
        <taxon>Pseudomonadota</taxon>
        <taxon>Alphaproteobacteria</taxon>
        <taxon>Hyphomicrobiales</taxon>
        <taxon>Methylobacteriaceae</taxon>
        <taxon>Methylobacterium</taxon>
    </lineage>
</organism>
<protein>
    <recommendedName>
        <fullName evidence="4">Response regulatory domain-containing protein</fullName>
    </recommendedName>
</protein>
<feature type="domain" description="Response regulatory" evidence="4">
    <location>
        <begin position="88"/>
        <end position="202"/>
    </location>
</feature>
<dbReference type="SMART" id="SM00448">
    <property type="entry name" value="REC"/>
    <property type="match status" value="1"/>
</dbReference>
<feature type="region of interest" description="Disordered" evidence="3">
    <location>
        <begin position="1"/>
        <end position="24"/>
    </location>
</feature>
<dbReference type="PANTHER" id="PTHR44591:SF21">
    <property type="entry name" value="TWO-COMPONENT RESPONSE REGULATOR"/>
    <property type="match status" value="1"/>
</dbReference>
<evidence type="ECO:0000256" key="1">
    <source>
        <dbReference type="ARBA" id="ARBA00022553"/>
    </source>
</evidence>
<dbReference type="InterPro" id="IPR011006">
    <property type="entry name" value="CheY-like_superfamily"/>
</dbReference>
<proteinExistence type="predicted"/>
<dbReference type="InterPro" id="IPR050595">
    <property type="entry name" value="Bact_response_regulator"/>
</dbReference>
<dbReference type="PANTHER" id="PTHR44591">
    <property type="entry name" value="STRESS RESPONSE REGULATOR PROTEIN 1"/>
    <property type="match status" value="1"/>
</dbReference>
<sequence length="210" mass="22202">MLDPKGPLKDRSPTPFKAAPAKRAGHDTLAPSLALDQIGEALASFYDDLIAEGIPENLAALVRQVPSPDVANEPDPVVSAPVRKSGRLALVVEDDASTQGLAVALLDETELDTIGCSSAEEALAVMRDRGGDVALVFADIQLSGVMDGLQLARAVAMLWPTARMVVTSGRRAPRPDALPERVVFIPKPWRPQDVLVEAEHATSNPPPAVP</sequence>
<dbReference type="Pfam" id="PF00072">
    <property type="entry name" value="Response_reg"/>
    <property type="match status" value="1"/>
</dbReference>
<evidence type="ECO:0000256" key="3">
    <source>
        <dbReference type="SAM" id="MobiDB-lite"/>
    </source>
</evidence>
<dbReference type="Gene3D" id="3.40.50.2300">
    <property type="match status" value="1"/>
</dbReference>
<feature type="compositionally biased region" description="Basic and acidic residues" evidence="3">
    <location>
        <begin position="1"/>
        <end position="12"/>
    </location>
</feature>
<evidence type="ECO:0000256" key="2">
    <source>
        <dbReference type="PROSITE-ProRule" id="PRU00169"/>
    </source>
</evidence>
<dbReference type="SUPFAM" id="SSF52172">
    <property type="entry name" value="CheY-like"/>
    <property type="match status" value="1"/>
</dbReference>
<feature type="modified residue" description="4-aspartylphosphate" evidence="2">
    <location>
        <position position="139"/>
    </location>
</feature>
<evidence type="ECO:0000259" key="4">
    <source>
        <dbReference type="PROSITE" id="PS50110"/>
    </source>
</evidence>
<dbReference type="PROSITE" id="PS50110">
    <property type="entry name" value="RESPONSE_REGULATORY"/>
    <property type="match status" value="1"/>
</dbReference>
<name>A0A679IV47_9HYPH</name>
<keyword evidence="1 2" id="KW-0597">Phosphoprotein</keyword>
<reference evidence="5" key="1">
    <citation type="submission" date="2019-12" db="EMBL/GenBank/DDBJ databases">
        <authorList>
            <person name="Cremers G."/>
        </authorList>
    </citation>
    <scope>NUCLEOTIDE SEQUENCE</scope>
    <source>
        <strain evidence="5">Mbul1</strain>
    </source>
</reference>
<dbReference type="AlphaFoldDB" id="A0A679IV47"/>
<dbReference type="EMBL" id="LR743504">
    <property type="protein sequence ID" value="CAA2102768.1"/>
    <property type="molecule type" value="Genomic_DNA"/>
</dbReference>
<accession>A0A679IV47</accession>
<gene>
    <name evidence="5" type="ORF">MBUL_01853</name>
</gene>
<dbReference type="InterPro" id="IPR001789">
    <property type="entry name" value="Sig_transdc_resp-reg_receiver"/>
</dbReference>
<dbReference type="GO" id="GO:0000160">
    <property type="term" value="P:phosphorelay signal transduction system"/>
    <property type="evidence" value="ECO:0007669"/>
    <property type="project" value="InterPro"/>
</dbReference>